<organism evidence="1 2">
    <name type="scientific">Eubacterium album</name>
    <dbReference type="NCBI Taxonomy" id="2978477"/>
    <lineage>
        <taxon>Bacteria</taxon>
        <taxon>Bacillati</taxon>
        <taxon>Bacillota</taxon>
        <taxon>Clostridia</taxon>
        <taxon>Eubacteriales</taxon>
        <taxon>Eubacteriaceae</taxon>
        <taxon>Eubacterium</taxon>
    </lineage>
</organism>
<dbReference type="SUPFAM" id="SSF54001">
    <property type="entry name" value="Cysteine proteinases"/>
    <property type="match status" value="1"/>
</dbReference>
<dbReference type="InterPro" id="IPR022118">
    <property type="entry name" value="Peptidase_C70_AvrRpt2"/>
</dbReference>
<dbReference type="Pfam" id="PF12385">
    <property type="entry name" value="Peptidase_C70"/>
    <property type="match status" value="1"/>
</dbReference>
<dbReference type="Proteomes" id="UP001431199">
    <property type="component" value="Unassembled WGS sequence"/>
</dbReference>
<evidence type="ECO:0000313" key="1">
    <source>
        <dbReference type="EMBL" id="MCT7398209.1"/>
    </source>
</evidence>
<proteinExistence type="predicted"/>
<name>A0ABT2LY50_9FIRM</name>
<protein>
    <submittedName>
        <fullName evidence="1">C39 family peptidase</fullName>
    </submittedName>
</protein>
<reference evidence="1" key="1">
    <citation type="submission" date="2022-09" db="EMBL/GenBank/DDBJ databases">
        <title>Eubacterium sp. LFL-14 isolated from human feces.</title>
        <authorList>
            <person name="Liu F."/>
        </authorList>
    </citation>
    <scope>NUCLEOTIDE SEQUENCE</scope>
    <source>
        <strain evidence="1">LFL-14</strain>
    </source>
</reference>
<sequence length="199" mass="21982">MNKKIDYIIKGINIKNDTNSGTISCEIADKATYTPEFLNTASNVVVCGLFNQQGQGKYGLCWAASVATIVNYRNGTAYTAKNVADRMGIEYNTGGTLENASLALNLYGVMYKAIYNQISWTLVKKNIDQKRPIYVAATSSGNGHAVACFGYKVNNQKKYVYFWNPGTQSTSIVLYKTAGTTFSYNNSVWTWKYTAARNG</sequence>
<dbReference type="InterPro" id="IPR038765">
    <property type="entry name" value="Papain-like_cys_pep_sf"/>
</dbReference>
<keyword evidence="2" id="KW-1185">Reference proteome</keyword>
<dbReference type="EMBL" id="JAODBU010000003">
    <property type="protein sequence ID" value="MCT7398209.1"/>
    <property type="molecule type" value="Genomic_DNA"/>
</dbReference>
<dbReference type="Gene3D" id="3.90.70.10">
    <property type="entry name" value="Cysteine proteinases"/>
    <property type="match status" value="1"/>
</dbReference>
<accession>A0ABT2LY50</accession>
<comment type="caution">
    <text evidence="1">The sequence shown here is derived from an EMBL/GenBank/DDBJ whole genome shotgun (WGS) entry which is preliminary data.</text>
</comment>
<gene>
    <name evidence="1" type="ORF">N5B56_03780</name>
</gene>
<dbReference type="RefSeq" id="WP_158574507.1">
    <property type="nucleotide sequence ID" value="NZ_JAODBU010000003.1"/>
</dbReference>
<evidence type="ECO:0000313" key="2">
    <source>
        <dbReference type="Proteomes" id="UP001431199"/>
    </source>
</evidence>